<evidence type="ECO:0000313" key="1">
    <source>
        <dbReference type="EMBL" id="ADL53461.1"/>
    </source>
</evidence>
<dbReference type="Proteomes" id="UP000002730">
    <property type="component" value="Chromosome"/>
</dbReference>
<protein>
    <submittedName>
        <fullName evidence="1">Uncharacterized protein</fullName>
    </submittedName>
</protein>
<sequence>MDIYNFLLILLLSNLKKDLNKSSNRNIVLNLNSSSKNSQEAMETSATHFLENEFENCKNISNILNNNCGLECIIDFTKKNSIPLSKDNSALSLNINDHPYIKKALDTFINENYQGKTITIEPTSGHSITGELVSIKDTFISIKTEDGKLIFFKNDNINYYY</sequence>
<accession>D9SXF8</accession>
<name>D9SXF8_CLOC7</name>
<dbReference type="AlphaFoldDB" id="D9SXF8"/>
<dbReference type="RefSeq" id="WP_010073801.1">
    <property type="nucleotide sequence ID" value="NC_014393.1"/>
</dbReference>
<dbReference type="KEGG" id="ccb:Clocel_3791"/>
<dbReference type="EMBL" id="CP002160">
    <property type="protein sequence ID" value="ADL53461.1"/>
    <property type="molecule type" value="Genomic_DNA"/>
</dbReference>
<evidence type="ECO:0000313" key="2">
    <source>
        <dbReference type="Proteomes" id="UP000002730"/>
    </source>
</evidence>
<organism evidence="1 2">
    <name type="scientific">Clostridium cellulovorans (strain ATCC 35296 / DSM 3052 / OCM 3 / 743B)</name>
    <dbReference type="NCBI Taxonomy" id="573061"/>
    <lineage>
        <taxon>Bacteria</taxon>
        <taxon>Bacillati</taxon>
        <taxon>Bacillota</taxon>
        <taxon>Clostridia</taxon>
        <taxon>Eubacteriales</taxon>
        <taxon>Clostridiaceae</taxon>
        <taxon>Clostridium</taxon>
    </lineage>
</organism>
<gene>
    <name evidence="1" type="ordered locus">Clocel_3791</name>
</gene>
<reference evidence="1 2" key="1">
    <citation type="submission" date="2010-08" db="EMBL/GenBank/DDBJ databases">
        <title>Complete sequence of Clostridium cellulovorans 743B.</title>
        <authorList>
            <consortium name="US DOE Joint Genome Institute"/>
            <person name="Lucas S."/>
            <person name="Copeland A."/>
            <person name="Lapidus A."/>
            <person name="Cheng J.-F."/>
            <person name="Bruce D."/>
            <person name="Goodwin L."/>
            <person name="Pitluck S."/>
            <person name="Chertkov O."/>
            <person name="Detter J.C."/>
            <person name="Han C."/>
            <person name="Tapia R."/>
            <person name="Land M."/>
            <person name="Hauser L."/>
            <person name="Chang Y.-J."/>
            <person name="Jeffries C."/>
            <person name="Kyrpides N."/>
            <person name="Ivanova N."/>
            <person name="Mikhailova N."/>
            <person name="Hemme C.L."/>
            <person name="Woyke T."/>
        </authorList>
    </citation>
    <scope>NUCLEOTIDE SEQUENCE [LARGE SCALE GENOMIC DNA]</scope>
    <source>
        <strain evidence="2">ATCC 35296 / DSM 3052 / OCM 3 / 743B</strain>
    </source>
</reference>
<proteinExistence type="predicted"/>
<dbReference type="HOGENOM" id="CLU_1640822_0_0_9"/>
<keyword evidence="2" id="KW-1185">Reference proteome</keyword>